<sequence>MMGQLGRTGDVAYPIAEAALDGLTRALAVDGGMTTTF</sequence>
<organism evidence="1 2">
    <name type="scientific">Kribbella aluminosa</name>
    <dbReference type="NCBI Taxonomy" id="416017"/>
    <lineage>
        <taxon>Bacteria</taxon>
        <taxon>Bacillati</taxon>
        <taxon>Actinomycetota</taxon>
        <taxon>Actinomycetes</taxon>
        <taxon>Propionibacteriales</taxon>
        <taxon>Kribbellaceae</taxon>
        <taxon>Kribbella</taxon>
    </lineage>
</organism>
<comment type="caution">
    <text evidence="1">The sequence shown here is derived from an EMBL/GenBank/DDBJ whole genome shotgun (WGS) entry which is preliminary data.</text>
</comment>
<gene>
    <name evidence="1" type="ORF">JOF29_002980</name>
</gene>
<evidence type="ECO:0000313" key="2">
    <source>
        <dbReference type="Proteomes" id="UP000755585"/>
    </source>
</evidence>
<evidence type="ECO:0000313" key="1">
    <source>
        <dbReference type="EMBL" id="MBP2351897.1"/>
    </source>
</evidence>
<name>A0ABS4UJS4_9ACTN</name>
<accession>A0ABS4UJS4</accession>
<dbReference type="Proteomes" id="UP000755585">
    <property type="component" value="Unassembled WGS sequence"/>
</dbReference>
<keyword evidence="2" id="KW-1185">Reference proteome</keyword>
<protein>
    <submittedName>
        <fullName evidence="1">Uncharacterized protein</fullName>
    </submittedName>
</protein>
<dbReference type="EMBL" id="JAGINT010000001">
    <property type="protein sequence ID" value="MBP2351897.1"/>
    <property type="molecule type" value="Genomic_DNA"/>
</dbReference>
<reference evidence="1 2" key="1">
    <citation type="submission" date="2021-03" db="EMBL/GenBank/DDBJ databases">
        <title>Sequencing the genomes of 1000 actinobacteria strains.</title>
        <authorList>
            <person name="Klenk H.-P."/>
        </authorList>
    </citation>
    <scope>NUCLEOTIDE SEQUENCE [LARGE SCALE GENOMIC DNA]</scope>
    <source>
        <strain evidence="1 2">DSM 18824</strain>
    </source>
</reference>
<proteinExistence type="predicted"/>